<dbReference type="Gene3D" id="3.40.50.10810">
    <property type="entry name" value="Tandem AAA-ATPase domain"/>
    <property type="match status" value="1"/>
</dbReference>
<keyword evidence="7" id="KW-1185">Reference proteome</keyword>
<dbReference type="InterPro" id="IPR038718">
    <property type="entry name" value="SNF2-like_sf"/>
</dbReference>
<dbReference type="InterPro" id="IPR013663">
    <property type="entry name" value="Helicase_SWF/SNF/SWI_bac"/>
</dbReference>
<gene>
    <name evidence="6" type="ORF">AS180_02500</name>
</gene>
<dbReference type="RefSeq" id="WP_062686308.1">
    <property type="nucleotide sequence ID" value="NZ_KQ758628.1"/>
</dbReference>
<dbReference type="PROSITE" id="PS51192">
    <property type="entry name" value="HELICASE_ATP_BIND_1"/>
    <property type="match status" value="1"/>
</dbReference>
<dbReference type="GO" id="GO:0004386">
    <property type="term" value="F:helicase activity"/>
    <property type="evidence" value="ECO:0007669"/>
    <property type="project" value="UniProtKB-KW"/>
</dbReference>
<dbReference type="PANTHER" id="PTHR10799">
    <property type="entry name" value="SNF2/RAD54 HELICASE FAMILY"/>
    <property type="match status" value="1"/>
</dbReference>
<evidence type="ECO:0000313" key="6">
    <source>
        <dbReference type="EMBL" id="KSU89436.1"/>
    </source>
</evidence>
<dbReference type="FunFam" id="3.40.50.300:FF:000533">
    <property type="entry name" value="Helicase, Snf2 family"/>
    <property type="match status" value="1"/>
</dbReference>
<keyword evidence="2" id="KW-0863">Zinc-finger</keyword>
<evidence type="ECO:0000256" key="1">
    <source>
        <dbReference type="ARBA" id="ARBA00022801"/>
    </source>
</evidence>
<dbReference type="GO" id="GO:0008270">
    <property type="term" value="F:zinc ion binding"/>
    <property type="evidence" value="ECO:0007669"/>
    <property type="project" value="UniProtKB-KW"/>
</dbReference>
<organism evidence="6 7">
    <name type="scientific">Priestia veravalensis</name>
    <dbReference type="NCBI Taxonomy" id="1414648"/>
    <lineage>
        <taxon>Bacteria</taxon>
        <taxon>Bacillati</taxon>
        <taxon>Bacillota</taxon>
        <taxon>Bacilli</taxon>
        <taxon>Bacillales</taxon>
        <taxon>Bacillaceae</taxon>
        <taxon>Priestia</taxon>
    </lineage>
</organism>
<dbReference type="AlphaFoldDB" id="A0A0V8JRB9"/>
<dbReference type="InterPro" id="IPR001650">
    <property type="entry name" value="Helicase_C-like"/>
</dbReference>
<dbReference type="InterPro" id="IPR007527">
    <property type="entry name" value="Znf_SWIM"/>
</dbReference>
<comment type="caution">
    <text evidence="6">The sequence shown here is derived from an EMBL/GenBank/DDBJ whole genome shotgun (WGS) entry which is preliminary data.</text>
</comment>
<dbReference type="PROSITE" id="PS50966">
    <property type="entry name" value="ZF_SWIM"/>
    <property type="match status" value="1"/>
</dbReference>
<dbReference type="EMBL" id="LNQP01000005">
    <property type="protein sequence ID" value="KSU89436.1"/>
    <property type="molecule type" value="Genomic_DNA"/>
</dbReference>
<evidence type="ECO:0000259" key="4">
    <source>
        <dbReference type="PROSITE" id="PS51192"/>
    </source>
</evidence>
<dbReference type="Pfam" id="PF00271">
    <property type="entry name" value="Helicase_C"/>
    <property type="match status" value="1"/>
</dbReference>
<feature type="domain" description="Helicase C-terminal" evidence="5">
    <location>
        <begin position="899"/>
        <end position="1056"/>
    </location>
</feature>
<proteinExistence type="predicted"/>
<dbReference type="Pfam" id="PF00176">
    <property type="entry name" value="SNF2-rel_dom"/>
    <property type="match status" value="1"/>
</dbReference>
<keyword evidence="6" id="KW-0547">Nucleotide-binding</keyword>
<evidence type="ECO:0000313" key="7">
    <source>
        <dbReference type="Proteomes" id="UP000053681"/>
    </source>
</evidence>
<dbReference type="SMART" id="SM00487">
    <property type="entry name" value="DEXDc"/>
    <property type="match status" value="1"/>
</dbReference>
<keyword evidence="1" id="KW-0378">Hydrolase</keyword>
<keyword evidence="2" id="KW-0862">Zinc</keyword>
<dbReference type="Proteomes" id="UP000053681">
    <property type="component" value="Unassembled WGS sequence"/>
</dbReference>
<keyword evidence="6" id="KW-0347">Helicase</keyword>
<dbReference type="SMART" id="SM00490">
    <property type="entry name" value="HELICc"/>
    <property type="match status" value="1"/>
</dbReference>
<reference evidence="6 7" key="1">
    <citation type="submission" date="2015-11" db="EMBL/GenBank/DDBJ databases">
        <title>Bacillus caseinolyticus sp nov.</title>
        <authorList>
            <person name="Dastager S.G."/>
            <person name="Mawlankar R."/>
        </authorList>
    </citation>
    <scope>NUCLEOTIDE SEQUENCE [LARGE SCALE GENOMIC DNA]</scope>
    <source>
        <strain evidence="6 7">SGD-V-76</strain>
    </source>
</reference>
<dbReference type="SUPFAM" id="SSF52540">
    <property type="entry name" value="P-loop containing nucleoside triphosphate hydrolases"/>
    <property type="match status" value="2"/>
</dbReference>
<evidence type="ECO:0000259" key="5">
    <source>
        <dbReference type="PROSITE" id="PS51194"/>
    </source>
</evidence>
<feature type="domain" description="Helicase ATP-binding" evidence="4">
    <location>
        <begin position="633"/>
        <end position="793"/>
    </location>
</feature>
<keyword evidence="2" id="KW-0479">Metal-binding</keyword>
<keyword evidence="6" id="KW-0067">ATP-binding</keyword>
<dbReference type="InterPro" id="IPR027417">
    <property type="entry name" value="P-loop_NTPase"/>
</dbReference>
<evidence type="ECO:0000259" key="3">
    <source>
        <dbReference type="PROSITE" id="PS50966"/>
    </source>
</evidence>
<dbReference type="CDD" id="cd18793">
    <property type="entry name" value="SF2_C_SNF"/>
    <property type="match status" value="1"/>
</dbReference>
<name>A0A0V8JRB9_9BACI</name>
<dbReference type="GO" id="GO:0005524">
    <property type="term" value="F:ATP binding"/>
    <property type="evidence" value="ECO:0007669"/>
    <property type="project" value="InterPro"/>
</dbReference>
<dbReference type="Gene3D" id="3.40.50.300">
    <property type="entry name" value="P-loop containing nucleotide triphosphate hydrolases"/>
    <property type="match status" value="1"/>
</dbReference>
<dbReference type="InterPro" id="IPR000330">
    <property type="entry name" value="SNF2_N"/>
</dbReference>
<evidence type="ECO:0000256" key="2">
    <source>
        <dbReference type="PROSITE-ProRule" id="PRU00325"/>
    </source>
</evidence>
<dbReference type="GO" id="GO:0016787">
    <property type="term" value="F:hydrolase activity"/>
    <property type="evidence" value="ECO:0007669"/>
    <property type="project" value="UniProtKB-KW"/>
</dbReference>
<dbReference type="InterPro" id="IPR049730">
    <property type="entry name" value="SNF2/RAD54-like_C"/>
</dbReference>
<protein>
    <submittedName>
        <fullName evidence="6">Helicase SNF2</fullName>
    </submittedName>
</protein>
<sequence length="1066" mass="123596">MRMLNEAYLKDAYSSRTYYRGHTYYQQQRVTDLEYNEQTKTWIGFVEGTESYTVMIQMKEQGYASSCECLAYHEFGECKHEVAVLLAICEQQATKTDVASTSRRKSYEHQRVNSFIQSFADFHQSVIESDSRDEKEQLSVEYICKSYSERFSRDGELYLTIEVKVGVERTYVVKNLQSFLDDVAEDEPHEFTKRFSYDPVVHYFAKEDEVVLNLLQQIVESERFYKQTYASPRRTVTNKDLVIPTSVAKSLLHALQGRDWTFVHEDETYRDVLLKKEGLPFSFFIDENQAKEFQINFRDLDEASFFNRYHWIFASGHFYELTKKQRKLVEGLLENMPVQPVLSVDDEQMGTFLSQVVPGLRKVGEVKISQAVENQVMSPPLQAKLWVEKESEQLLVTLEYHYGDFMINPFHNTDEKPKFILVRDMEKEAIIMDIIEHAPINIYKNQLYLQQDEEALFEFLFRILPQLEELVDIRISEEAKQETLYDASNLITSIDLEQQNNLLEINFDLAGIDEKTVQEVLRSVLEKKKYYRLNNGAFLSLEQDGFQRIQDLFTELNVKKEELEENRLHVPLYKGMQVEEILGQSQEAKGRLSEAFQTLVKRIGAPDQSNWRIPSGLHAELRDYQYTGFRWFKSLSTYSLGGILADDMGLGKTLQTIAYLLSEKEQDAVLHPSLIVVPASLVYNWKNEFEKFAPSLKVHTIAGTPKERSDLLQENADVFITSYPTLRQDMSLYKEREFHALILDEAQTIKNYATKAAAAVRAISAPKRFALSGTPIENSLEELWSIFQTILPGLLPSQQGFKKMTSERISKLVRPFILRRVKKDVLKELPDKIETTQRSELSKEQKELYVGYLEQLKSSLTTEDFQRNRMKILAGLTRLRQICCHPALFIENYEAESSKLEQLLETVHQALANGKRMLIFSQFTSMLHIIREKLAEQNISFFYLDGQTDGKDRVEMANRFNKGEHDIFLISLKAGGTGLNLTGADTVILYDLWWNPAVEEQAAGRAHRLGQKNVVQVIRLIAQGTIEEKIYEMQQKKRELISQVIQPGETMLTSLSEEELRELLEM</sequence>
<dbReference type="Pfam" id="PF08455">
    <property type="entry name" value="SNF2_assoc"/>
    <property type="match status" value="1"/>
</dbReference>
<feature type="domain" description="SWIM-type" evidence="3">
    <location>
        <begin position="52"/>
        <end position="89"/>
    </location>
</feature>
<dbReference type="InterPro" id="IPR014001">
    <property type="entry name" value="Helicase_ATP-bd"/>
</dbReference>
<dbReference type="PROSITE" id="PS51194">
    <property type="entry name" value="HELICASE_CTER"/>
    <property type="match status" value="1"/>
</dbReference>
<accession>A0A0V8JRB9</accession>